<reference evidence="2 3" key="1">
    <citation type="submission" date="2015-10" db="EMBL/GenBank/DDBJ databases">
        <authorList>
            <person name="Gilbert D.G."/>
        </authorList>
    </citation>
    <scope>NUCLEOTIDE SEQUENCE [LARGE SCALE GENOMIC DNA]</scope>
    <source>
        <strain evidence="2 3">NRRL B-16712</strain>
    </source>
</reference>
<feature type="compositionally biased region" description="Gly residues" evidence="1">
    <location>
        <begin position="80"/>
        <end position="99"/>
    </location>
</feature>
<feature type="region of interest" description="Disordered" evidence="1">
    <location>
        <begin position="60"/>
        <end position="124"/>
    </location>
</feature>
<evidence type="ECO:0000256" key="1">
    <source>
        <dbReference type="SAM" id="MobiDB-lite"/>
    </source>
</evidence>
<keyword evidence="3" id="KW-1185">Reference proteome</keyword>
<dbReference type="Proteomes" id="UP000053244">
    <property type="component" value="Unassembled WGS sequence"/>
</dbReference>
<dbReference type="AlphaFoldDB" id="A0A0X3URQ0"/>
<name>A0A0X3URQ0_9ACTN</name>
<protein>
    <submittedName>
        <fullName evidence="2">Uncharacterized protein</fullName>
    </submittedName>
</protein>
<gene>
    <name evidence="2" type="ORF">ADL15_14590</name>
</gene>
<sequence length="124" mass="11820">MGLELDLMATADAMITGSAGGGTGGTAGSVPATKAGAVRAASSPRITVVAAATPRVASATAATAARRRSGLPRWAQPGKPGIGAGGNAAGVMGRIGGLGDSASGEYGGTQPPTRGPRWESSSGM</sequence>
<dbReference type="EMBL" id="LLZH01000109">
    <property type="protein sequence ID" value="KUL35248.1"/>
    <property type="molecule type" value="Genomic_DNA"/>
</dbReference>
<evidence type="ECO:0000313" key="2">
    <source>
        <dbReference type="EMBL" id="KUL35248.1"/>
    </source>
</evidence>
<organism evidence="2 3">
    <name type="scientific">Actinoplanes awajinensis subsp. mycoplanecinus</name>
    <dbReference type="NCBI Taxonomy" id="135947"/>
    <lineage>
        <taxon>Bacteria</taxon>
        <taxon>Bacillati</taxon>
        <taxon>Actinomycetota</taxon>
        <taxon>Actinomycetes</taxon>
        <taxon>Micromonosporales</taxon>
        <taxon>Micromonosporaceae</taxon>
        <taxon>Actinoplanes</taxon>
    </lineage>
</organism>
<comment type="caution">
    <text evidence="2">The sequence shown here is derived from an EMBL/GenBank/DDBJ whole genome shotgun (WGS) entry which is preliminary data.</text>
</comment>
<accession>A0A0X3URQ0</accession>
<evidence type="ECO:0000313" key="3">
    <source>
        <dbReference type="Proteomes" id="UP000053244"/>
    </source>
</evidence>
<proteinExistence type="predicted"/>